<sequence length="109" mass="12567">MVIISITYLCYTDLALAFLCSKSTSITATIVTSTSAFRRRWYRIEDHHFLLRSLLYRAPNFEALVLPIEILIRITCLKYECLIARLGDSLFGYTSFLESNFGPQMSLTR</sequence>
<keyword evidence="1" id="KW-0732">Signal</keyword>
<evidence type="ECO:0000256" key="1">
    <source>
        <dbReference type="SAM" id="SignalP"/>
    </source>
</evidence>
<reference evidence="2 3" key="1">
    <citation type="submission" date="2022-01" db="EMBL/GenBank/DDBJ databases">
        <authorList>
            <person name="Xiong W."/>
            <person name="Schranz E."/>
        </authorList>
    </citation>
    <scope>NUCLEOTIDE SEQUENCE [LARGE SCALE GENOMIC DNA]</scope>
</reference>
<protein>
    <submittedName>
        <fullName evidence="2">Uncharacterized protein</fullName>
    </submittedName>
</protein>
<keyword evidence="3" id="KW-1185">Reference proteome</keyword>
<evidence type="ECO:0000313" key="2">
    <source>
        <dbReference type="EMBL" id="CAH1426073.1"/>
    </source>
</evidence>
<name>A0AAU9MZN4_9ASTR</name>
<dbReference type="EMBL" id="CAKMRJ010002223">
    <property type="protein sequence ID" value="CAH1426073.1"/>
    <property type="molecule type" value="Genomic_DNA"/>
</dbReference>
<feature type="chain" id="PRO_5043358860" evidence="1">
    <location>
        <begin position="18"/>
        <end position="109"/>
    </location>
</feature>
<dbReference type="Proteomes" id="UP001157418">
    <property type="component" value="Unassembled WGS sequence"/>
</dbReference>
<proteinExistence type="predicted"/>
<accession>A0AAU9MZN4</accession>
<organism evidence="2 3">
    <name type="scientific">Lactuca virosa</name>
    <dbReference type="NCBI Taxonomy" id="75947"/>
    <lineage>
        <taxon>Eukaryota</taxon>
        <taxon>Viridiplantae</taxon>
        <taxon>Streptophyta</taxon>
        <taxon>Embryophyta</taxon>
        <taxon>Tracheophyta</taxon>
        <taxon>Spermatophyta</taxon>
        <taxon>Magnoliopsida</taxon>
        <taxon>eudicotyledons</taxon>
        <taxon>Gunneridae</taxon>
        <taxon>Pentapetalae</taxon>
        <taxon>asterids</taxon>
        <taxon>campanulids</taxon>
        <taxon>Asterales</taxon>
        <taxon>Asteraceae</taxon>
        <taxon>Cichorioideae</taxon>
        <taxon>Cichorieae</taxon>
        <taxon>Lactucinae</taxon>
        <taxon>Lactuca</taxon>
    </lineage>
</organism>
<evidence type="ECO:0000313" key="3">
    <source>
        <dbReference type="Proteomes" id="UP001157418"/>
    </source>
</evidence>
<feature type="signal peptide" evidence="1">
    <location>
        <begin position="1"/>
        <end position="17"/>
    </location>
</feature>
<dbReference type="AlphaFoldDB" id="A0AAU9MZN4"/>
<gene>
    <name evidence="2" type="ORF">LVIROSA_LOCUS13175</name>
</gene>
<comment type="caution">
    <text evidence="2">The sequence shown here is derived from an EMBL/GenBank/DDBJ whole genome shotgun (WGS) entry which is preliminary data.</text>
</comment>